<dbReference type="STRING" id="37992.A0A4Z0YGK0"/>
<dbReference type="Proteomes" id="UP000297716">
    <property type="component" value="Unassembled WGS sequence"/>
</dbReference>
<feature type="region of interest" description="Disordered" evidence="1">
    <location>
        <begin position="17"/>
        <end position="54"/>
    </location>
</feature>
<reference evidence="2 3" key="1">
    <citation type="submission" date="2019-03" db="EMBL/GenBank/DDBJ databases">
        <title>Draft genome sequence of Xylaria hypoxylon DSM 108379, a ubiquitous saprotrophic-parasitic fungi on hardwood.</title>
        <authorList>
            <person name="Buettner E."/>
            <person name="Leonhardt S."/>
            <person name="Gebauer A.M."/>
            <person name="Liers C."/>
            <person name="Hofrichter M."/>
            <person name="Kellner H."/>
        </authorList>
    </citation>
    <scope>NUCLEOTIDE SEQUENCE [LARGE SCALE GENOMIC DNA]</scope>
    <source>
        <strain evidence="2 3">DSM 108379</strain>
    </source>
</reference>
<organism evidence="2 3">
    <name type="scientific">Xylaria hypoxylon</name>
    <dbReference type="NCBI Taxonomy" id="37992"/>
    <lineage>
        <taxon>Eukaryota</taxon>
        <taxon>Fungi</taxon>
        <taxon>Dikarya</taxon>
        <taxon>Ascomycota</taxon>
        <taxon>Pezizomycotina</taxon>
        <taxon>Sordariomycetes</taxon>
        <taxon>Xylariomycetidae</taxon>
        <taxon>Xylariales</taxon>
        <taxon>Xylariaceae</taxon>
        <taxon>Xylaria</taxon>
    </lineage>
</organism>
<gene>
    <name evidence="2" type="ORF">E0Z10_g10396</name>
</gene>
<name>A0A4Z0YGK0_9PEZI</name>
<feature type="region of interest" description="Disordered" evidence="1">
    <location>
        <begin position="153"/>
        <end position="248"/>
    </location>
</feature>
<accession>A0A4Z0YGK0</accession>
<evidence type="ECO:0000313" key="3">
    <source>
        <dbReference type="Proteomes" id="UP000297716"/>
    </source>
</evidence>
<evidence type="ECO:0000256" key="1">
    <source>
        <dbReference type="SAM" id="MobiDB-lite"/>
    </source>
</evidence>
<dbReference type="OrthoDB" id="4777560at2759"/>
<feature type="compositionally biased region" description="Basic and acidic residues" evidence="1">
    <location>
        <begin position="223"/>
        <end position="242"/>
    </location>
</feature>
<sequence length="538" mass="59207">MTRLSTYSALIGTPISESQQSHSLLTPATPSAPLPRTSLITRDTSQSAIETDSSSTISILSHNPVPPTDIRQFSNKEHRNTDFINRVHPMVLLRPSQETESCPSDSSYRFSGSSDNSVGLNIADKIGTMGSFVDLHDNTSPTAFGGATIEVNVAPRGGGAARGGRGRDRVTPRGRGGTYRPAKRVRNRRDEDDDPDDDDEYIDETTPKKKGKRRQKAAPVPDPDNHPAEIHRRKSCLRDRLIKGNTEPQPIGMRAYNIKKAAATAAAAQAPAALAHPRNPTRQFLVPMEPRQDLAMTPFQPPYNAANNIASSINTAGVQPNFHIAYTSTPIHQLHFPEALVLALKQSVSKWEAKVHTGRCVFVALRILGSDVADMHVFPNLRHAIADTLYKVANKHPEAFALARDKDDNGNEIKPEKSLEASTVIQEITARPAFQQVPMPTSLASADEANTDEADVEEGSLFVIKDEYTEWAQPPRITDPRPDFNSRGELLFRDAPEPIYVFWGRYKVSSNGLKMEALRADGSVVKVSVHFKNIRKPD</sequence>
<proteinExistence type="predicted"/>
<feature type="compositionally biased region" description="Polar residues" evidence="1">
    <location>
        <begin position="39"/>
        <end position="54"/>
    </location>
</feature>
<dbReference type="EMBL" id="SKBN01000401">
    <property type="protein sequence ID" value="TGJ78365.1"/>
    <property type="molecule type" value="Genomic_DNA"/>
</dbReference>
<keyword evidence="3" id="KW-1185">Reference proteome</keyword>
<protein>
    <submittedName>
        <fullName evidence="2">Uncharacterized protein</fullName>
    </submittedName>
</protein>
<dbReference type="AlphaFoldDB" id="A0A4Z0YGK0"/>
<feature type="compositionally biased region" description="Low complexity" evidence="1">
    <location>
        <begin position="23"/>
        <end position="38"/>
    </location>
</feature>
<comment type="caution">
    <text evidence="2">The sequence shown here is derived from an EMBL/GenBank/DDBJ whole genome shotgun (WGS) entry which is preliminary data.</text>
</comment>
<evidence type="ECO:0000313" key="2">
    <source>
        <dbReference type="EMBL" id="TGJ78365.1"/>
    </source>
</evidence>
<feature type="compositionally biased region" description="Acidic residues" evidence="1">
    <location>
        <begin position="191"/>
        <end position="203"/>
    </location>
</feature>